<dbReference type="OrthoDB" id="2670686at2759"/>
<dbReference type="STRING" id="765257.A0A0C9ZMI6"/>
<reference evidence="3" key="2">
    <citation type="submission" date="2015-01" db="EMBL/GenBank/DDBJ databases">
        <title>Evolutionary Origins and Diversification of the Mycorrhizal Mutualists.</title>
        <authorList>
            <consortium name="DOE Joint Genome Institute"/>
            <consortium name="Mycorrhizal Genomics Consortium"/>
            <person name="Kohler A."/>
            <person name="Kuo A."/>
            <person name="Nagy L.G."/>
            <person name="Floudas D."/>
            <person name="Copeland A."/>
            <person name="Barry K.W."/>
            <person name="Cichocki N."/>
            <person name="Veneault-Fourrey C."/>
            <person name="LaButti K."/>
            <person name="Lindquist E.A."/>
            <person name="Lipzen A."/>
            <person name="Lundell T."/>
            <person name="Morin E."/>
            <person name="Murat C."/>
            <person name="Riley R."/>
            <person name="Ohm R."/>
            <person name="Sun H."/>
            <person name="Tunlid A."/>
            <person name="Henrissat B."/>
            <person name="Grigoriev I.V."/>
            <person name="Hibbett D.S."/>
            <person name="Martin F."/>
        </authorList>
    </citation>
    <scope>NUCLEOTIDE SEQUENCE [LARGE SCALE GENOMIC DNA]</scope>
    <source>
        <strain evidence="3">441</strain>
    </source>
</reference>
<reference evidence="2 3" key="1">
    <citation type="submission" date="2014-04" db="EMBL/GenBank/DDBJ databases">
        <authorList>
            <consortium name="DOE Joint Genome Institute"/>
            <person name="Kuo A."/>
            <person name="Kohler A."/>
            <person name="Costa M.D."/>
            <person name="Nagy L.G."/>
            <person name="Floudas D."/>
            <person name="Copeland A."/>
            <person name="Barry K.W."/>
            <person name="Cichocki N."/>
            <person name="Veneault-Fourrey C."/>
            <person name="LaButti K."/>
            <person name="Lindquist E.A."/>
            <person name="Lipzen A."/>
            <person name="Lundell T."/>
            <person name="Morin E."/>
            <person name="Murat C."/>
            <person name="Sun H."/>
            <person name="Tunlid A."/>
            <person name="Henrissat B."/>
            <person name="Grigoriev I.V."/>
            <person name="Hibbett D.S."/>
            <person name="Martin F."/>
            <person name="Nordberg H.P."/>
            <person name="Cantor M.N."/>
            <person name="Hua S.X."/>
        </authorList>
    </citation>
    <scope>NUCLEOTIDE SEQUENCE [LARGE SCALE GENOMIC DNA]</scope>
    <source>
        <strain evidence="2 3">441</strain>
    </source>
</reference>
<protein>
    <recommendedName>
        <fullName evidence="1">DUF6532 domain-containing protein</fullName>
    </recommendedName>
</protein>
<evidence type="ECO:0000313" key="2">
    <source>
        <dbReference type="EMBL" id="KIK27114.1"/>
    </source>
</evidence>
<dbReference type="EMBL" id="KN833698">
    <property type="protein sequence ID" value="KIK27114.1"/>
    <property type="molecule type" value="Genomic_DNA"/>
</dbReference>
<organism evidence="2 3">
    <name type="scientific">Pisolithus microcarpus 441</name>
    <dbReference type="NCBI Taxonomy" id="765257"/>
    <lineage>
        <taxon>Eukaryota</taxon>
        <taxon>Fungi</taxon>
        <taxon>Dikarya</taxon>
        <taxon>Basidiomycota</taxon>
        <taxon>Agaricomycotina</taxon>
        <taxon>Agaricomycetes</taxon>
        <taxon>Agaricomycetidae</taxon>
        <taxon>Boletales</taxon>
        <taxon>Sclerodermatineae</taxon>
        <taxon>Pisolithaceae</taxon>
        <taxon>Pisolithus</taxon>
    </lineage>
</organism>
<keyword evidence="3" id="KW-1185">Reference proteome</keyword>
<proteinExistence type="predicted"/>
<feature type="domain" description="DUF6532" evidence="1">
    <location>
        <begin position="2"/>
        <end position="129"/>
    </location>
</feature>
<sequence>MTWHSIIKGKACEILTQFYNIGKHHSDTENQSEAQMLIRGAVFLRDGVDAEGSTNNMAHPALAALITYFFYAPLSLSITFPEVFSCKVLKVALCLCATLDEYTQTGTHQDRPFEYIGYSRVFTNFLDMQHQLDLVPKHASKMKALHITWVTSGG</sequence>
<evidence type="ECO:0000259" key="1">
    <source>
        <dbReference type="Pfam" id="PF20149"/>
    </source>
</evidence>
<gene>
    <name evidence="2" type="ORF">PISMIDRAFT_93881</name>
</gene>
<dbReference type="Proteomes" id="UP000054018">
    <property type="component" value="Unassembled WGS sequence"/>
</dbReference>
<dbReference type="Pfam" id="PF20149">
    <property type="entry name" value="DUF6532"/>
    <property type="match status" value="1"/>
</dbReference>
<dbReference type="InterPro" id="IPR045341">
    <property type="entry name" value="DUF6532"/>
</dbReference>
<dbReference type="AlphaFoldDB" id="A0A0C9ZMI6"/>
<evidence type="ECO:0000313" key="3">
    <source>
        <dbReference type="Proteomes" id="UP000054018"/>
    </source>
</evidence>
<accession>A0A0C9ZMI6</accession>
<dbReference type="HOGENOM" id="CLU_060373_1_0_1"/>
<name>A0A0C9ZMI6_9AGAM</name>